<accession>A0A520MU69</accession>
<dbReference type="Proteomes" id="UP000320146">
    <property type="component" value="Unassembled WGS sequence"/>
</dbReference>
<sequence length="76" mass="8996">MIQIGIPELLIIILITLFSVKPENIQSYIKTFYKYVLHFQNFFSSAKDNLEKELNIDGLKQDIHNEKRLKELDKDV</sequence>
<organism evidence="1 2">
    <name type="scientific">SAR86 cluster bacterium</name>
    <dbReference type="NCBI Taxonomy" id="2030880"/>
    <lineage>
        <taxon>Bacteria</taxon>
        <taxon>Pseudomonadati</taxon>
        <taxon>Pseudomonadota</taxon>
        <taxon>Gammaproteobacteria</taxon>
        <taxon>SAR86 cluster</taxon>
    </lineage>
</organism>
<gene>
    <name evidence="1" type="ORF">EVA99_00580</name>
</gene>
<proteinExistence type="predicted"/>
<evidence type="ECO:0000313" key="1">
    <source>
        <dbReference type="EMBL" id="RZO24757.1"/>
    </source>
</evidence>
<dbReference type="AlphaFoldDB" id="A0A520MU69"/>
<dbReference type="EMBL" id="SHBL01000003">
    <property type="protein sequence ID" value="RZO24757.1"/>
    <property type="molecule type" value="Genomic_DNA"/>
</dbReference>
<evidence type="ECO:0000313" key="2">
    <source>
        <dbReference type="Proteomes" id="UP000320146"/>
    </source>
</evidence>
<reference evidence="1 2" key="1">
    <citation type="submission" date="2019-02" db="EMBL/GenBank/DDBJ databases">
        <title>Prokaryotic population dynamics and viral predation in marine succession experiment using metagenomics: the confinement effect.</title>
        <authorList>
            <person name="Haro-Moreno J.M."/>
            <person name="Rodriguez-Valera F."/>
            <person name="Lopez-Perez M."/>
        </authorList>
    </citation>
    <scope>NUCLEOTIDE SEQUENCE [LARGE SCALE GENOMIC DNA]</scope>
    <source>
        <strain evidence="1">MED-G166</strain>
    </source>
</reference>
<name>A0A520MU69_9GAMM</name>
<protein>
    <recommendedName>
        <fullName evidence="3">Twin-arginine translocase subunit TatB</fullName>
    </recommendedName>
</protein>
<evidence type="ECO:0008006" key="3">
    <source>
        <dbReference type="Google" id="ProtNLM"/>
    </source>
</evidence>
<comment type="caution">
    <text evidence="1">The sequence shown here is derived from an EMBL/GenBank/DDBJ whole genome shotgun (WGS) entry which is preliminary data.</text>
</comment>